<evidence type="ECO:0000256" key="2">
    <source>
        <dbReference type="ARBA" id="ARBA00022598"/>
    </source>
</evidence>
<dbReference type="Proteomes" id="UP001283361">
    <property type="component" value="Unassembled WGS sequence"/>
</dbReference>
<dbReference type="AlphaFoldDB" id="A0AAE0ZH12"/>
<dbReference type="InterPro" id="IPR004408">
    <property type="entry name" value="Biotin_CoA_COase_ligase"/>
</dbReference>
<dbReference type="Gene3D" id="3.30.930.10">
    <property type="entry name" value="Bira Bifunctional Protein, Domain 2"/>
    <property type="match status" value="1"/>
</dbReference>
<dbReference type="PROSITE" id="PS51733">
    <property type="entry name" value="BPL_LPL_CATALYTIC"/>
    <property type="match status" value="1"/>
</dbReference>
<feature type="region of interest" description="Disordered" evidence="3">
    <location>
        <begin position="515"/>
        <end position="542"/>
    </location>
</feature>
<keyword evidence="2" id="KW-0436">Ligase</keyword>
<feature type="domain" description="BPL/LPL catalytic" evidence="4">
    <location>
        <begin position="13"/>
        <end position="206"/>
    </location>
</feature>
<dbReference type="PANTHER" id="PTHR12835:SF5">
    <property type="entry name" value="BIOTIN--PROTEIN LIGASE"/>
    <property type="match status" value="1"/>
</dbReference>
<reference evidence="5" key="1">
    <citation type="journal article" date="2023" name="G3 (Bethesda)">
        <title>A reference genome for the long-term kleptoplast-retaining sea slug Elysia crispata morphotype clarki.</title>
        <authorList>
            <person name="Eastman K.E."/>
            <person name="Pendleton A.L."/>
            <person name="Shaikh M.A."/>
            <person name="Suttiyut T."/>
            <person name="Ogas R."/>
            <person name="Tomko P."/>
            <person name="Gavelis G."/>
            <person name="Widhalm J.R."/>
            <person name="Wisecaver J.H."/>
        </authorList>
    </citation>
    <scope>NUCLEOTIDE SEQUENCE</scope>
    <source>
        <strain evidence="5">ECLA1</strain>
    </source>
</reference>
<dbReference type="CDD" id="cd16442">
    <property type="entry name" value="BPL"/>
    <property type="match status" value="1"/>
</dbReference>
<keyword evidence="6" id="KW-1185">Reference proteome</keyword>
<feature type="region of interest" description="Disordered" evidence="3">
    <location>
        <begin position="289"/>
        <end position="319"/>
    </location>
</feature>
<dbReference type="PANTHER" id="PTHR12835">
    <property type="entry name" value="BIOTIN PROTEIN LIGASE"/>
    <property type="match status" value="1"/>
</dbReference>
<sequence length="630" mass="69688">MATFDKDLFFTLLKTKYIARTLVYTDITGSTMDDARRLAHQVTEFPHGSAILSERQTKARGARDHKWDAFNTENIYISFILHLPPMYKTFEGRFDLEVAACLAVMQVARKFGVTAATPKWPNDVWVRGHKLAGNLVEDGRFNIPCSLNSLIILGIGINVNSDVRRNPELSSIATSIKCERGGKSVSREQFLADICACLEHNIEQTRDIILDIFRQENLFHAYQDISVFCPSEGRVIDGKFLEICDNWEVRFSDKSNEKIFQGRSDQYTVRPKALKKILIIFTTQPAAHCSSVNKGDDRAAEGGQDSSAESTRGEDALRHSGITRRSAQKVASMLQALVDTSKYVLCLVPESLITDTDDWMRTCSLLILPEPLANPALVSSKLNTFLSHDGKVLASGQGSLFVAKSLNIPLKEFTLQLSQSHTDFSTVRVKATLPTIPGEPTLSSPQPHTTDTLEESLTDIKSCAERLSKLSTGTSPSSRADQASLSLPQADTIVFPSEHICFQFFEDEKAMLAESSVSLQDNQSKDQSQQEQETNAKSEKTLSLTPGKAKVWAVYSETDRVTKPSIAACTIKSCIGANSCITLIGYDIGIDSPLSTSSASQVEEEIQRLTEDRFKREAFVQQIADSLLTC</sequence>
<feature type="compositionally biased region" description="Polar residues" evidence="3">
    <location>
        <begin position="441"/>
        <end position="450"/>
    </location>
</feature>
<dbReference type="InterPro" id="IPR004143">
    <property type="entry name" value="BPL_LPL_catalytic"/>
</dbReference>
<protein>
    <recommendedName>
        <fullName evidence="4">BPL/LPL catalytic domain-containing protein</fullName>
    </recommendedName>
</protein>
<evidence type="ECO:0000259" key="4">
    <source>
        <dbReference type="PROSITE" id="PS51733"/>
    </source>
</evidence>
<evidence type="ECO:0000256" key="1">
    <source>
        <dbReference type="ARBA" id="ARBA00009934"/>
    </source>
</evidence>
<comment type="similarity">
    <text evidence="1">Belongs to the biotin--protein ligase family.</text>
</comment>
<dbReference type="InterPro" id="IPR045864">
    <property type="entry name" value="aa-tRNA-synth_II/BPL/LPL"/>
</dbReference>
<dbReference type="Pfam" id="PF03099">
    <property type="entry name" value="BPL_LplA_LipB"/>
    <property type="match status" value="1"/>
</dbReference>
<proteinExistence type="inferred from homology"/>
<gene>
    <name evidence="5" type="ORF">RRG08_011983</name>
</gene>
<evidence type="ECO:0000313" key="5">
    <source>
        <dbReference type="EMBL" id="KAK3769313.1"/>
    </source>
</evidence>
<evidence type="ECO:0000313" key="6">
    <source>
        <dbReference type="Proteomes" id="UP001283361"/>
    </source>
</evidence>
<comment type="caution">
    <text evidence="5">The sequence shown here is derived from an EMBL/GenBank/DDBJ whole genome shotgun (WGS) entry which is preliminary data.</text>
</comment>
<dbReference type="EMBL" id="JAWDGP010003945">
    <property type="protein sequence ID" value="KAK3769313.1"/>
    <property type="molecule type" value="Genomic_DNA"/>
</dbReference>
<name>A0AAE0ZH12_9GAST</name>
<dbReference type="GO" id="GO:0004077">
    <property type="term" value="F:biotin--[biotin carboxyl-carrier protein] ligase activity"/>
    <property type="evidence" value="ECO:0007669"/>
    <property type="project" value="InterPro"/>
</dbReference>
<feature type="region of interest" description="Disordered" evidence="3">
    <location>
        <begin position="435"/>
        <end position="457"/>
    </location>
</feature>
<feature type="compositionally biased region" description="Polar residues" evidence="3">
    <location>
        <begin position="515"/>
        <end position="533"/>
    </location>
</feature>
<organism evidence="5 6">
    <name type="scientific">Elysia crispata</name>
    <name type="common">lettuce slug</name>
    <dbReference type="NCBI Taxonomy" id="231223"/>
    <lineage>
        <taxon>Eukaryota</taxon>
        <taxon>Metazoa</taxon>
        <taxon>Spiralia</taxon>
        <taxon>Lophotrochozoa</taxon>
        <taxon>Mollusca</taxon>
        <taxon>Gastropoda</taxon>
        <taxon>Heterobranchia</taxon>
        <taxon>Euthyneura</taxon>
        <taxon>Panpulmonata</taxon>
        <taxon>Sacoglossa</taxon>
        <taxon>Placobranchoidea</taxon>
        <taxon>Plakobranchidae</taxon>
        <taxon>Elysia</taxon>
    </lineage>
</organism>
<accession>A0AAE0ZH12</accession>
<evidence type="ECO:0000256" key="3">
    <source>
        <dbReference type="SAM" id="MobiDB-lite"/>
    </source>
</evidence>
<dbReference type="GO" id="GO:0005737">
    <property type="term" value="C:cytoplasm"/>
    <property type="evidence" value="ECO:0007669"/>
    <property type="project" value="TreeGrafter"/>
</dbReference>
<dbReference type="SUPFAM" id="SSF55681">
    <property type="entry name" value="Class II aaRS and biotin synthetases"/>
    <property type="match status" value="1"/>
</dbReference>